<gene>
    <name evidence="3" type="ORF">MM415A01141_0007</name>
    <name evidence="2" type="ORF">TM448A01293_0014</name>
</gene>
<dbReference type="EMBL" id="MT142319">
    <property type="protein sequence ID" value="QJA78072.1"/>
    <property type="molecule type" value="Genomic_DNA"/>
</dbReference>
<accession>A0A6H1ZPH4</accession>
<dbReference type="EMBL" id="MT144130">
    <property type="protein sequence ID" value="QJA49321.1"/>
    <property type="molecule type" value="Genomic_DNA"/>
</dbReference>
<keyword evidence="1" id="KW-0812">Transmembrane</keyword>
<evidence type="ECO:0000256" key="1">
    <source>
        <dbReference type="SAM" id="Phobius"/>
    </source>
</evidence>
<sequence>MDLKTRVWIIVAIISGIIASGGVLISQVTTNVKATQAHEYAIENKYLPSKVKEIERRVCENEQIVKQFSLIQAEQRHIVDDMKRLQQALEKMVNGR</sequence>
<evidence type="ECO:0000313" key="3">
    <source>
        <dbReference type="EMBL" id="QJA78072.1"/>
    </source>
</evidence>
<feature type="transmembrane region" description="Helical" evidence="1">
    <location>
        <begin position="7"/>
        <end position="25"/>
    </location>
</feature>
<name>A0A6H1ZPH4_9ZZZZ</name>
<proteinExistence type="predicted"/>
<evidence type="ECO:0000313" key="2">
    <source>
        <dbReference type="EMBL" id="QJA49321.1"/>
    </source>
</evidence>
<protein>
    <submittedName>
        <fullName evidence="2">Uncharacterized protein</fullName>
    </submittedName>
</protein>
<dbReference type="AlphaFoldDB" id="A0A6H1ZPH4"/>
<organism evidence="2">
    <name type="scientific">viral metagenome</name>
    <dbReference type="NCBI Taxonomy" id="1070528"/>
    <lineage>
        <taxon>unclassified sequences</taxon>
        <taxon>metagenomes</taxon>
        <taxon>organismal metagenomes</taxon>
    </lineage>
</organism>
<keyword evidence="1" id="KW-0472">Membrane</keyword>
<reference evidence="2" key="1">
    <citation type="submission" date="2020-03" db="EMBL/GenBank/DDBJ databases">
        <title>The deep terrestrial virosphere.</title>
        <authorList>
            <person name="Holmfeldt K."/>
            <person name="Nilsson E."/>
            <person name="Simone D."/>
            <person name="Lopez-Fernandez M."/>
            <person name="Wu X."/>
            <person name="de Brujin I."/>
            <person name="Lundin D."/>
            <person name="Andersson A."/>
            <person name="Bertilsson S."/>
            <person name="Dopson M."/>
        </authorList>
    </citation>
    <scope>NUCLEOTIDE SEQUENCE</scope>
    <source>
        <strain evidence="3">MM415A01141</strain>
        <strain evidence="2">TM448A01293</strain>
    </source>
</reference>
<keyword evidence="1" id="KW-1133">Transmembrane helix</keyword>